<name>F8PT99_SERL3</name>
<dbReference type="OrthoDB" id="1600564at2759"/>
<gene>
    <name evidence="1" type="ORF">SERLA73DRAFT_71899</name>
</gene>
<sequence>MQAKLCHSPGNTVEDDICDQMSQFPQCPGRRTPSSKPSLNPSKDKEIVEKLFDDGLDDLYAKAGARNFLHFDVPPKDRCPAGVIELSDDVSEKYRIWNKLLKSHAEIYAHESSKASVFVFLVYSIVSTILDDSHAYDVPKGDVTEAGGSIWHDEPHLTGGLHAIIAENLKRRCRTLRSNRGLVIESKRTHVAIFIYETLAGGTYEFSPVSSAELMSSISSSQIAFEPLRAAGPPLRGRLPI</sequence>
<dbReference type="Proteomes" id="UP000008063">
    <property type="component" value="Unassembled WGS sequence"/>
</dbReference>
<dbReference type="Gene3D" id="3.40.50.1110">
    <property type="entry name" value="SGNH hydrolase"/>
    <property type="match status" value="1"/>
</dbReference>
<keyword evidence="2" id="KW-1185">Reference proteome</keyword>
<organism evidence="2">
    <name type="scientific">Serpula lacrymans var. lacrymans (strain S7.3)</name>
    <name type="common">Dry rot fungus</name>
    <dbReference type="NCBI Taxonomy" id="936435"/>
    <lineage>
        <taxon>Eukaryota</taxon>
        <taxon>Fungi</taxon>
        <taxon>Dikarya</taxon>
        <taxon>Basidiomycota</taxon>
        <taxon>Agaricomycotina</taxon>
        <taxon>Agaricomycetes</taxon>
        <taxon>Agaricomycetidae</taxon>
        <taxon>Boletales</taxon>
        <taxon>Coniophorineae</taxon>
        <taxon>Serpulaceae</taxon>
        <taxon>Serpula</taxon>
    </lineage>
</organism>
<reference evidence="2" key="1">
    <citation type="journal article" date="2011" name="Science">
        <title>The plant cell wall-decomposing machinery underlies the functional diversity of forest fungi.</title>
        <authorList>
            <person name="Eastwood D.C."/>
            <person name="Floudas D."/>
            <person name="Binder M."/>
            <person name="Majcherczyk A."/>
            <person name="Schneider P."/>
            <person name="Aerts A."/>
            <person name="Asiegbu F.O."/>
            <person name="Baker S.E."/>
            <person name="Barry K."/>
            <person name="Bendiksby M."/>
            <person name="Blumentritt M."/>
            <person name="Coutinho P.M."/>
            <person name="Cullen D."/>
            <person name="de Vries R.P."/>
            <person name="Gathman A."/>
            <person name="Goodell B."/>
            <person name="Henrissat B."/>
            <person name="Ihrmark K."/>
            <person name="Kauserud H."/>
            <person name="Kohler A."/>
            <person name="LaButti K."/>
            <person name="Lapidus A."/>
            <person name="Lavin J.L."/>
            <person name="Lee Y.-H."/>
            <person name="Lindquist E."/>
            <person name="Lilly W."/>
            <person name="Lucas S."/>
            <person name="Morin E."/>
            <person name="Murat C."/>
            <person name="Oguiza J.A."/>
            <person name="Park J."/>
            <person name="Pisabarro A.G."/>
            <person name="Riley R."/>
            <person name="Rosling A."/>
            <person name="Salamov A."/>
            <person name="Schmidt O."/>
            <person name="Schmutz J."/>
            <person name="Skrede I."/>
            <person name="Stenlid J."/>
            <person name="Wiebenga A."/>
            <person name="Xie X."/>
            <person name="Kuees U."/>
            <person name="Hibbett D.S."/>
            <person name="Hoffmeister D."/>
            <person name="Hoegberg N."/>
            <person name="Martin F."/>
            <person name="Grigoriev I.V."/>
            <person name="Watkinson S.C."/>
        </authorList>
    </citation>
    <scope>NUCLEOTIDE SEQUENCE [LARGE SCALE GENOMIC DNA]</scope>
    <source>
        <strain evidence="2">strain S7.3</strain>
    </source>
</reference>
<protein>
    <submittedName>
        <fullName evidence="1">Uncharacterized protein</fullName>
    </submittedName>
</protein>
<evidence type="ECO:0000313" key="1">
    <source>
        <dbReference type="EMBL" id="EGO00929.1"/>
    </source>
</evidence>
<dbReference type="HOGENOM" id="CLU_1152340_0_0_1"/>
<dbReference type="InParanoid" id="F8PT99"/>
<dbReference type="EMBL" id="GL945478">
    <property type="protein sequence ID" value="EGO00929.1"/>
    <property type="molecule type" value="Genomic_DNA"/>
</dbReference>
<proteinExistence type="predicted"/>
<dbReference type="InterPro" id="IPR036514">
    <property type="entry name" value="SGNH_hydro_sf"/>
</dbReference>
<accession>F8PT99</accession>
<dbReference type="AlphaFoldDB" id="F8PT99"/>
<evidence type="ECO:0000313" key="2">
    <source>
        <dbReference type="Proteomes" id="UP000008063"/>
    </source>
</evidence>